<comment type="caution">
    <text evidence="1">The sequence shown here is derived from an EMBL/GenBank/DDBJ whole genome shotgun (WGS) entry which is preliminary data.</text>
</comment>
<evidence type="ECO:0000313" key="1">
    <source>
        <dbReference type="EMBL" id="GFT31812.1"/>
    </source>
</evidence>
<reference evidence="1" key="1">
    <citation type="submission" date="2020-08" db="EMBL/GenBank/DDBJ databases">
        <title>Multicomponent nature underlies the extraordinary mechanical properties of spider dragline silk.</title>
        <authorList>
            <person name="Kono N."/>
            <person name="Nakamura H."/>
            <person name="Mori M."/>
            <person name="Yoshida Y."/>
            <person name="Ohtoshi R."/>
            <person name="Malay A.D."/>
            <person name="Moran D.A.P."/>
            <person name="Tomita M."/>
            <person name="Numata K."/>
            <person name="Arakawa K."/>
        </authorList>
    </citation>
    <scope>NUCLEOTIDE SEQUENCE</scope>
</reference>
<dbReference type="AlphaFoldDB" id="A0A8X6NT93"/>
<sequence length="48" mass="5268">MRDSLALLCFGDAYKCIYKDRLGEVKGVERTTAASSVVNKLELSSCPE</sequence>
<organism evidence="1 2">
    <name type="scientific">Nephila pilipes</name>
    <name type="common">Giant wood spider</name>
    <name type="synonym">Nephila maculata</name>
    <dbReference type="NCBI Taxonomy" id="299642"/>
    <lineage>
        <taxon>Eukaryota</taxon>
        <taxon>Metazoa</taxon>
        <taxon>Ecdysozoa</taxon>
        <taxon>Arthropoda</taxon>
        <taxon>Chelicerata</taxon>
        <taxon>Arachnida</taxon>
        <taxon>Araneae</taxon>
        <taxon>Araneomorphae</taxon>
        <taxon>Entelegynae</taxon>
        <taxon>Araneoidea</taxon>
        <taxon>Nephilidae</taxon>
        <taxon>Nephila</taxon>
    </lineage>
</organism>
<dbReference type="Proteomes" id="UP000887013">
    <property type="component" value="Unassembled WGS sequence"/>
</dbReference>
<accession>A0A8X6NT93</accession>
<name>A0A8X6NT93_NEPPI</name>
<proteinExistence type="predicted"/>
<gene>
    <name evidence="1" type="ORF">NPIL_683601</name>
</gene>
<keyword evidence="2" id="KW-1185">Reference proteome</keyword>
<feature type="non-terminal residue" evidence="1">
    <location>
        <position position="48"/>
    </location>
</feature>
<evidence type="ECO:0000313" key="2">
    <source>
        <dbReference type="Proteomes" id="UP000887013"/>
    </source>
</evidence>
<dbReference type="EMBL" id="BMAW01107993">
    <property type="protein sequence ID" value="GFT31812.1"/>
    <property type="molecule type" value="Genomic_DNA"/>
</dbReference>
<protein>
    <submittedName>
        <fullName evidence="1">Uncharacterized protein</fullName>
    </submittedName>
</protein>